<keyword evidence="2" id="KW-1185">Reference proteome</keyword>
<proteinExistence type="predicted"/>
<protein>
    <submittedName>
        <fullName evidence="1">Uncharacterized protein</fullName>
    </submittedName>
</protein>
<sequence length="166" mass="18608">MGSLFVHLEMFGFCNHRVPILGIEYVPPHIGDHCNSMLLDDILSGDDGISNRKGNVGWICRCGVDLVRVEHVKGRSTISLKEQGSWLSGHKTLGSLILNNQDVGREYDSRKLACVQTMFATSCVALFDGSPCLVWFRWTRLEALCFVLTIHQSKRFHSSVMIVIIT</sequence>
<dbReference type="AlphaFoldDB" id="A0A9R1UHX1"/>
<dbReference type="Proteomes" id="UP000235145">
    <property type="component" value="Unassembled WGS sequence"/>
</dbReference>
<dbReference type="EMBL" id="NBSK02000009">
    <property type="protein sequence ID" value="KAJ0187305.1"/>
    <property type="molecule type" value="Genomic_DNA"/>
</dbReference>
<reference evidence="1 2" key="1">
    <citation type="journal article" date="2017" name="Nat. Commun.">
        <title>Genome assembly with in vitro proximity ligation data and whole-genome triplication in lettuce.</title>
        <authorList>
            <person name="Reyes-Chin-Wo S."/>
            <person name="Wang Z."/>
            <person name="Yang X."/>
            <person name="Kozik A."/>
            <person name="Arikit S."/>
            <person name="Song C."/>
            <person name="Xia L."/>
            <person name="Froenicke L."/>
            <person name="Lavelle D.O."/>
            <person name="Truco M.J."/>
            <person name="Xia R."/>
            <person name="Zhu S."/>
            <person name="Xu C."/>
            <person name="Xu H."/>
            <person name="Xu X."/>
            <person name="Cox K."/>
            <person name="Korf I."/>
            <person name="Meyers B.C."/>
            <person name="Michelmore R.W."/>
        </authorList>
    </citation>
    <scope>NUCLEOTIDE SEQUENCE [LARGE SCALE GENOMIC DNA]</scope>
    <source>
        <strain evidence="2">cv. Salinas</strain>
        <tissue evidence="1">Seedlings</tissue>
    </source>
</reference>
<organism evidence="1 2">
    <name type="scientific">Lactuca sativa</name>
    <name type="common">Garden lettuce</name>
    <dbReference type="NCBI Taxonomy" id="4236"/>
    <lineage>
        <taxon>Eukaryota</taxon>
        <taxon>Viridiplantae</taxon>
        <taxon>Streptophyta</taxon>
        <taxon>Embryophyta</taxon>
        <taxon>Tracheophyta</taxon>
        <taxon>Spermatophyta</taxon>
        <taxon>Magnoliopsida</taxon>
        <taxon>eudicotyledons</taxon>
        <taxon>Gunneridae</taxon>
        <taxon>Pentapetalae</taxon>
        <taxon>asterids</taxon>
        <taxon>campanulids</taxon>
        <taxon>Asterales</taxon>
        <taxon>Asteraceae</taxon>
        <taxon>Cichorioideae</taxon>
        <taxon>Cichorieae</taxon>
        <taxon>Lactucinae</taxon>
        <taxon>Lactuca</taxon>
    </lineage>
</organism>
<evidence type="ECO:0000313" key="1">
    <source>
        <dbReference type="EMBL" id="KAJ0187305.1"/>
    </source>
</evidence>
<evidence type="ECO:0000313" key="2">
    <source>
        <dbReference type="Proteomes" id="UP000235145"/>
    </source>
</evidence>
<name>A0A9R1UHX1_LACSA</name>
<accession>A0A9R1UHX1</accession>
<comment type="caution">
    <text evidence="1">The sequence shown here is derived from an EMBL/GenBank/DDBJ whole genome shotgun (WGS) entry which is preliminary data.</text>
</comment>
<gene>
    <name evidence="1" type="ORF">LSAT_V11C900469630</name>
</gene>